<accession>A0A8D8LSS8</accession>
<organism evidence="2">
    <name type="scientific">Cacopsylla melanoneura</name>
    <dbReference type="NCBI Taxonomy" id="428564"/>
    <lineage>
        <taxon>Eukaryota</taxon>
        <taxon>Metazoa</taxon>
        <taxon>Ecdysozoa</taxon>
        <taxon>Arthropoda</taxon>
        <taxon>Hexapoda</taxon>
        <taxon>Insecta</taxon>
        <taxon>Pterygota</taxon>
        <taxon>Neoptera</taxon>
        <taxon>Paraneoptera</taxon>
        <taxon>Hemiptera</taxon>
        <taxon>Sternorrhyncha</taxon>
        <taxon>Psylloidea</taxon>
        <taxon>Psyllidae</taxon>
        <taxon>Psyllinae</taxon>
        <taxon>Cacopsylla</taxon>
    </lineage>
</organism>
<feature type="region of interest" description="Disordered" evidence="1">
    <location>
        <begin position="1"/>
        <end position="37"/>
    </location>
</feature>
<dbReference type="EMBL" id="HBUF01234005">
    <property type="protein sequence ID" value="CAG6674496.1"/>
    <property type="molecule type" value="Transcribed_RNA"/>
</dbReference>
<dbReference type="AlphaFoldDB" id="A0A8D8LSS8"/>
<sequence length="320" mass="35633">MAPEPALGGVVGAAGEGQEVREPIPVEEGTAGTGSPSQLIRGTIRAVRIRQPRLPRWRRGGSSRPLRTGTTRSTPAPWPTARCSRRVRPRTICPRQESTPGPSTPPPTHHIRTLTLSILRSIPQRWLTPYPVRQAVCQSVAVRQTSFDPRPSLPLVSPAPSPQLSHSISVSLPSKPQPRVYLPPNHWHRATPLSRAHPPLSPIPLEQSLLTLTPRHSTISVVQAVPEPKLCRNEAKRLEPASLHLVRSLRVLLRCRLGPGKREVRVWAQLMYSSVHWTLVRNLRMVRVQEALRLQDLSKIVARVRPGLQCPSIPHRQQIP</sequence>
<name>A0A8D8LSS8_9HEMI</name>
<dbReference type="EMBL" id="HBUF01234008">
    <property type="protein sequence ID" value="CAG6674502.1"/>
    <property type="molecule type" value="Transcribed_RNA"/>
</dbReference>
<dbReference type="EMBL" id="HBUF01033163">
    <property type="protein sequence ID" value="CAG6615522.1"/>
    <property type="molecule type" value="Transcribed_RNA"/>
</dbReference>
<proteinExistence type="predicted"/>
<dbReference type="EMBL" id="HBUF01594898">
    <property type="protein sequence ID" value="CAG6774481.1"/>
    <property type="molecule type" value="Transcribed_RNA"/>
</dbReference>
<evidence type="ECO:0000256" key="1">
    <source>
        <dbReference type="SAM" id="MobiDB-lite"/>
    </source>
</evidence>
<dbReference type="EMBL" id="HBUF01033164">
    <property type="protein sequence ID" value="CAG6615525.1"/>
    <property type="molecule type" value="Transcribed_RNA"/>
</dbReference>
<feature type="region of interest" description="Disordered" evidence="1">
    <location>
        <begin position="55"/>
        <end position="84"/>
    </location>
</feature>
<dbReference type="EMBL" id="HBUF01594901">
    <property type="protein sequence ID" value="CAG6774487.1"/>
    <property type="molecule type" value="Transcribed_RNA"/>
</dbReference>
<protein>
    <submittedName>
        <fullName evidence="2">Uncharacterized protein</fullName>
    </submittedName>
</protein>
<reference evidence="2" key="1">
    <citation type="submission" date="2021-05" db="EMBL/GenBank/DDBJ databases">
        <authorList>
            <person name="Alioto T."/>
            <person name="Alioto T."/>
            <person name="Gomez Garrido J."/>
        </authorList>
    </citation>
    <scope>NUCLEOTIDE SEQUENCE</scope>
</reference>
<dbReference type="EMBL" id="HBUF01594899">
    <property type="protein sequence ID" value="CAG6774483.1"/>
    <property type="molecule type" value="Transcribed_RNA"/>
</dbReference>
<evidence type="ECO:0000313" key="2">
    <source>
        <dbReference type="EMBL" id="CAG6615525.1"/>
    </source>
</evidence>
<dbReference type="EMBL" id="HBUF01234007">
    <property type="protein sequence ID" value="CAG6674500.1"/>
    <property type="molecule type" value="Transcribed_RNA"/>
</dbReference>
<dbReference type="EMBL" id="HBUF01234006">
    <property type="protein sequence ID" value="CAG6674498.1"/>
    <property type="molecule type" value="Transcribed_RNA"/>
</dbReference>